<dbReference type="RefSeq" id="XP_038985526.1">
    <property type="nucleotide sequence ID" value="XM_039129598.1"/>
</dbReference>
<evidence type="ECO:0000313" key="2">
    <source>
        <dbReference type="Proteomes" id="UP000228380"/>
    </source>
</evidence>
<dbReference type="InterPro" id="IPR005135">
    <property type="entry name" value="Endo/exonuclease/phosphatase"/>
</dbReference>
<gene>
    <name evidence="3" type="primary">LOC120111727</name>
</gene>
<organism evidence="2 3">
    <name type="scientific">Phoenix dactylifera</name>
    <name type="common">Date palm</name>
    <dbReference type="NCBI Taxonomy" id="42345"/>
    <lineage>
        <taxon>Eukaryota</taxon>
        <taxon>Viridiplantae</taxon>
        <taxon>Streptophyta</taxon>
        <taxon>Embryophyta</taxon>
        <taxon>Tracheophyta</taxon>
        <taxon>Spermatophyta</taxon>
        <taxon>Magnoliopsida</taxon>
        <taxon>Liliopsida</taxon>
        <taxon>Arecaceae</taxon>
        <taxon>Coryphoideae</taxon>
        <taxon>Phoeniceae</taxon>
        <taxon>Phoenix</taxon>
    </lineage>
</organism>
<evidence type="ECO:0000313" key="3">
    <source>
        <dbReference type="RefSeq" id="XP_038985526.1"/>
    </source>
</evidence>
<sequence length="420" mass="48894">MRALLWNCRGAGKPSFAPAFRRLVQLHKPEICVLFETRLSGQNLQKARAAIPRSWGFYAVESQGLSGGIIVTWVQGDYQIDVFNVCKQEVILVISEDNRSPWVLAAVYASTDYRVRRRLWAEASQLITQGYPMLVAGDFNCITDPQEKMGGRAFTYKREIREFQDFIASNGLIDLEFSGPTFTWCNNQQGQTRVWERLDRVYATAGWAQCFFDYHVRHLPRIASDHCPLLVSTDAAVSFHSPFRFEKFWTCYPRSWEIVREAWNVPVRGDAMYRVSRRLELTKRRLRRWNREEVGNIFRRIEESEEAIAGLQAQEALGGSLVEEEMGELRSLLSLHDSLLRQQEIFWRQKSRVQWIQEGNRNTRFFHQSAVIRRHRNRIRVIRDEDGQLVEDPDLIRRVRRVSSGPDGLSRWVLGAQGVL</sequence>
<dbReference type="InterPro" id="IPR036691">
    <property type="entry name" value="Endo/exonu/phosph_ase_sf"/>
</dbReference>
<dbReference type="KEGG" id="pda:120111727"/>
<reference evidence="2" key="1">
    <citation type="journal article" date="2019" name="Nat. Commun.">
        <title>Genome-wide association mapping of date palm fruit traits.</title>
        <authorList>
            <person name="Hazzouri K.M."/>
            <person name="Gros-Balthazard M."/>
            <person name="Flowers J.M."/>
            <person name="Copetti D."/>
            <person name="Lemansour A."/>
            <person name="Lebrun M."/>
            <person name="Masmoudi K."/>
            <person name="Ferrand S."/>
            <person name="Dhar M.I."/>
            <person name="Fresquez Z.A."/>
            <person name="Rosas U."/>
            <person name="Zhang J."/>
            <person name="Talag J."/>
            <person name="Lee S."/>
            <person name="Kudrna D."/>
            <person name="Powell R.F."/>
            <person name="Leitch I.J."/>
            <person name="Krueger R.R."/>
            <person name="Wing R.A."/>
            <person name="Amiri K.M.A."/>
            <person name="Purugganan M.D."/>
        </authorList>
    </citation>
    <scope>NUCLEOTIDE SEQUENCE [LARGE SCALE GENOMIC DNA]</scope>
    <source>
        <strain evidence="2">cv. Khalas</strain>
    </source>
</reference>
<dbReference type="AlphaFoldDB" id="A0A8B9AFM9"/>
<dbReference type="PANTHER" id="PTHR33710:SF64">
    <property type="entry name" value="ENDONUCLEASE_EXONUCLEASE_PHOSPHATASE DOMAIN-CONTAINING PROTEIN"/>
    <property type="match status" value="1"/>
</dbReference>
<dbReference type="Proteomes" id="UP000228380">
    <property type="component" value="Chromosome 8"/>
</dbReference>
<dbReference type="GeneID" id="120111727"/>
<protein>
    <submittedName>
        <fullName evidence="3">Uncharacterized protein LOC120111727</fullName>
    </submittedName>
</protein>
<dbReference type="OrthoDB" id="779476at2759"/>
<name>A0A8B9AFM9_PHODC</name>
<dbReference type="PANTHER" id="PTHR33710">
    <property type="entry name" value="BNAC02G09200D PROTEIN"/>
    <property type="match status" value="1"/>
</dbReference>
<accession>A0A8B9AFM9</accession>
<evidence type="ECO:0000259" key="1">
    <source>
        <dbReference type="Pfam" id="PF03372"/>
    </source>
</evidence>
<proteinExistence type="predicted"/>
<dbReference type="GO" id="GO:0003824">
    <property type="term" value="F:catalytic activity"/>
    <property type="evidence" value="ECO:0007669"/>
    <property type="project" value="InterPro"/>
</dbReference>
<keyword evidence="2" id="KW-1185">Reference proteome</keyword>
<dbReference type="Gene3D" id="3.60.10.10">
    <property type="entry name" value="Endonuclease/exonuclease/phosphatase"/>
    <property type="match status" value="1"/>
</dbReference>
<reference evidence="3" key="2">
    <citation type="submission" date="2025-08" db="UniProtKB">
        <authorList>
            <consortium name="RefSeq"/>
        </authorList>
    </citation>
    <scope>IDENTIFICATION</scope>
    <source>
        <tissue evidence="3">Young leaves</tissue>
    </source>
</reference>
<dbReference type="SUPFAM" id="SSF56219">
    <property type="entry name" value="DNase I-like"/>
    <property type="match status" value="1"/>
</dbReference>
<feature type="domain" description="Endonuclease/exonuclease/phosphatase" evidence="1">
    <location>
        <begin position="5"/>
        <end position="226"/>
    </location>
</feature>
<dbReference type="Pfam" id="PF03372">
    <property type="entry name" value="Exo_endo_phos"/>
    <property type="match status" value="1"/>
</dbReference>